<dbReference type="SUPFAM" id="SSF81606">
    <property type="entry name" value="PP2C-like"/>
    <property type="match status" value="1"/>
</dbReference>
<evidence type="ECO:0000313" key="3">
    <source>
        <dbReference type="EMBL" id="MYC96769.1"/>
    </source>
</evidence>
<dbReference type="Gene3D" id="3.60.40.10">
    <property type="entry name" value="PPM-type phosphatase domain"/>
    <property type="match status" value="1"/>
</dbReference>
<name>A0A6B1DB17_9CHLR</name>
<accession>A0A6B1DB17</accession>
<evidence type="ECO:0000259" key="2">
    <source>
        <dbReference type="Pfam" id="PF13672"/>
    </source>
</evidence>
<comment type="caution">
    <text evidence="3">The sequence shown here is derived from an EMBL/GenBank/DDBJ whole genome shotgun (WGS) entry which is preliminary data.</text>
</comment>
<sequence length="340" mass="37197">MCPCRPFRTPTSKSTMSGKGGRGYDNMESTLPPSQASRDKAPFSGTTSACGWQIVSGSVPGAMHERSGAPNQDALSWWSAEGERPLAVLCIADGHGGKEYTRSHIGARRAVQEAQMFLVSEVMPRILDRDALENLTRFKRHFSEQMPKLLVSRWRASIYEHASDIPFSKNETSHPKDEAEALTNATRPDTSVEQRYGATLLAALLTPELHLYIQLGDGDVLTVTAEGEVVRPPFPADSHLLANHTTSLCSKDAWRYVRVHFQPIVERPPVFVMLATDGYANSFADDADFEQVARDLYAAIQQEGPDAVAGHLPDWLDATSKGGSGDDISVVIAANMSRLE</sequence>
<proteinExistence type="predicted"/>
<dbReference type="InterPro" id="IPR036457">
    <property type="entry name" value="PPM-type-like_dom_sf"/>
</dbReference>
<feature type="domain" description="PPM-type phosphatase" evidence="2">
    <location>
        <begin position="61"/>
        <end position="316"/>
    </location>
</feature>
<organism evidence="3">
    <name type="scientific">Caldilineaceae bacterium SB0661_bin_32</name>
    <dbReference type="NCBI Taxonomy" id="2605255"/>
    <lineage>
        <taxon>Bacteria</taxon>
        <taxon>Bacillati</taxon>
        <taxon>Chloroflexota</taxon>
        <taxon>Caldilineae</taxon>
        <taxon>Caldilineales</taxon>
        <taxon>Caldilineaceae</taxon>
    </lineage>
</organism>
<dbReference type="AlphaFoldDB" id="A0A6B1DB17"/>
<dbReference type="Pfam" id="PF13672">
    <property type="entry name" value="PP2C_2"/>
    <property type="match status" value="1"/>
</dbReference>
<gene>
    <name evidence="3" type="ORF">F4X14_17525</name>
</gene>
<reference evidence="3" key="1">
    <citation type="submission" date="2019-09" db="EMBL/GenBank/DDBJ databases">
        <title>Characterisation of the sponge microbiome using genome-centric metagenomics.</title>
        <authorList>
            <person name="Engelberts J.P."/>
            <person name="Robbins S.J."/>
            <person name="De Goeij J.M."/>
            <person name="Aranda M."/>
            <person name="Bell S.C."/>
            <person name="Webster N.S."/>
        </authorList>
    </citation>
    <scope>NUCLEOTIDE SEQUENCE</scope>
    <source>
        <strain evidence="3">SB0661_bin_32</strain>
    </source>
</reference>
<protein>
    <submittedName>
        <fullName evidence="3">Protein phosphatase 2C domain-containing protein</fullName>
    </submittedName>
</protein>
<evidence type="ECO:0000256" key="1">
    <source>
        <dbReference type="SAM" id="MobiDB-lite"/>
    </source>
</evidence>
<feature type="region of interest" description="Disordered" evidence="1">
    <location>
        <begin position="1"/>
        <end position="45"/>
    </location>
</feature>
<dbReference type="EMBL" id="VXMH01000096">
    <property type="protein sequence ID" value="MYC96769.1"/>
    <property type="molecule type" value="Genomic_DNA"/>
</dbReference>
<dbReference type="InterPro" id="IPR001932">
    <property type="entry name" value="PPM-type_phosphatase-like_dom"/>
</dbReference>
<feature type="compositionally biased region" description="Polar residues" evidence="1">
    <location>
        <begin position="27"/>
        <end position="36"/>
    </location>
</feature>